<sequence length="455" mass="51429">MNSGMFYSNNLQMIKVNNLSKKFKIYNNPRKRIIEWVTLGRKKNHSDFWALKDISFEVNNGECLGVIGQNGAGKSTLLKILTRVLYPTSGTIEIQGRVLTLLELGTGFNPELTGRQNLYNSVNLLGLPDEYIEKRLDDIKSFAELGDFFDHPIKLYSTGMYVRLAFSLFVFMQPEVLIIDEALSVGDVFFQQKSFNKMREIIESGTTCIFVSHDTSAIQALCRQALYLKGGGIAFYGDAVEAVNRYLAEMGVRNVDENRYEVNRPVSETVNAIPTTFSNTLISDDSLRHGTGGIEIAAARVTDREGQDTFQVEILGKLFFYLRIRAIEAIYAPSVGFYLYDRLGNLIFQCGARQQQMRLPDLPEGGEIVVRMSVGLCVQPGEYTFNLSCTGFSHIRPQGENYVWTMYEKLGTLVVYHPEINRMIPFGGIAQLPFSIEYCKTEENTRLPMQEKICP</sequence>
<dbReference type="InterPro" id="IPR003593">
    <property type="entry name" value="AAA+_ATPase"/>
</dbReference>
<dbReference type="GO" id="GO:0140359">
    <property type="term" value="F:ABC-type transporter activity"/>
    <property type="evidence" value="ECO:0007669"/>
    <property type="project" value="InterPro"/>
</dbReference>
<organism evidence="6">
    <name type="scientific">uncultured Desulfobacterium sp</name>
    <dbReference type="NCBI Taxonomy" id="201089"/>
    <lineage>
        <taxon>Bacteria</taxon>
        <taxon>Pseudomonadati</taxon>
        <taxon>Thermodesulfobacteriota</taxon>
        <taxon>Desulfobacteria</taxon>
        <taxon>Desulfobacterales</taxon>
        <taxon>Desulfobacteriaceae</taxon>
        <taxon>Desulfobacterium</taxon>
        <taxon>environmental samples</taxon>
    </lineage>
</organism>
<dbReference type="PROSITE" id="PS50893">
    <property type="entry name" value="ABC_TRANSPORTER_2"/>
    <property type="match status" value="1"/>
</dbReference>
<comment type="similarity">
    <text evidence="1">Belongs to the ABC transporter superfamily.</text>
</comment>
<proteinExistence type="inferred from homology"/>
<keyword evidence="4" id="KW-0067">ATP-binding</keyword>
<dbReference type="InterPro" id="IPR015860">
    <property type="entry name" value="ABC_transpr_TagH-like"/>
</dbReference>
<evidence type="ECO:0000313" key="6">
    <source>
        <dbReference type="EMBL" id="CBX29990.1"/>
    </source>
</evidence>
<dbReference type="PANTHER" id="PTHR46743:SF2">
    <property type="entry name" value="TEICHOIC ACIDS EXPORT ATP-BINDING PROTEIN TAGH"/>
    <property type="match status" value="1"/>
</dbReference>
<evidence type="ECO:0000256" key="3">
    <source>
        <dbReference type="ARBA" id="ARBA00022741"/>
    </source>
</evidence>
<dbReference type="GO" id="GO:0005524">
    <property type="term" value="F:ATP binding"/>
    <property type="evidence" value="ECO:0007669"/>
    <property type="project" value="UniProtKB-KW"/>
</dbReference>
<dbReference type="InterPro" id="IPR050683">
    <property type="entry name" value="Bact_Polysacc_Export_ATP-bd"/>
</dbReference>
<dbReference type="Pfam" id="PF00005">
    <property type="entry name" value="ABC_tran"/>
    <property type="match status" value="1"/>
</dbReference>
<dbReference type="SUPFAM" id="SSF52540">
    <property type="entry name" value="P-loop containing nucleoside triphosphate hydrolases"/>
    <property type="match status" value="1"/>
</dbReference>
<name>E1YIE3_9BACT</name>
<accession>E1YIE3</accession>
<evidence type="ECO:0000256" key="2">
    <source>
        <dbReference type="ARBA" id="ARBA00022448"/>
    </source>
</evidence>
<dbReference type="GO" id="GO:0016887">
    <property type="term" value="F:ATP hydrolysis activity"/>
    <property type="evidence" value="ECO:0007669"/>
    <property type="project" value="InterPro"/>
</dbReference>
<keyword evidence="2" id="KW-0813">Transport</keyword>
<dbReference type="CDD" id="cd10147">
    <property type="entry name" value="Wzt_C-like"/>
    <property type="match status" value="1"/>
</dbReference>
<dbReference type="InterPro" id="IPR003439">
    <property type="entry name" value="ABC_transporter-like_ATP-bd"/>
</dbReference>
<feature type="domain" description="ABC transporter" evidence="5">
    <location>
        <begin position="14"/>
        <end position="255"/>
    </location>
</feature>
<dbReference type="SMART" id="SM00382">
    <property type="entry name" value="AAA"/>
    <property type="match status" value="1"/>
</dbReference>
<dbReference type="PANTHER" id="PTHR46743">
    <property type="entry name" value="TEICHOIC ACIDS EXPORT ATP-BINDING PROTEIN TAGH"/>
    <property type="match status" value="1"/>
</dbReference>
<gene>
    <name evidence="6" type="ORF">N47_D27990</name>
</gene>
<dbReference type="InterPro" id="IPR029439">
    <property type="entry name" value="Wzt_C"/>
</dbReference>
<dbReference type="AlphaFoldDB" id="E1YIE3"/>
<dbReference type="Gene3D" id="3.40.50.300">
    <property type="entry name" value="P-loop containing nucleotide triphosphate hydrolases"/>
    <property type="match status" value="1"/>
</dbReference>
<protein>
    <submittedName>
        <fullName evidence="6">ABC transporter protein abcA</fullName>
    </submittedName>
</protein>
<dbReference type="CDD" id="cd03220">
    <property type="entry name" value="ABC_KpsT_Wzt"/>
    <property type="match status" value="1"/>
</dbReference>
<dbReference type="Gene3D" id="2.70.50.60">
    <property type="entry name" value="abc- transporter (atp binding component) like domain"/>
    <property type="match status" value="1"/>
</dbReference>
<dbReference type="Pfam" id="PF14524">
    <property type="entry name" value="Wzt_C"/>
    <property type="match status" value="1"/>
</dbReference>
<evidence type="ECO:0000256" key="4">
    <source>
        <dbReference type="ARBA" id="ARBA00022840"/>
    </source>
</evidence>
<evidence type="ECO:0000259" key="5">
    <source>
        <dbReference type="PROSITE" id="PS50893"/>
    </source>
</evidence>
<dbReference type="InterPro" id="IPR027417">
    <property type="entry name" value="P-loop_NTPase"/>
</dbReference>
<dbReference type="GO" id="GO:0016020">
    <property type="term" value="C:membrane"/>
    <property type="evidence" value="ECO:0007669"/>
    <property type="project" value="InterPro"/>
</dbReference>
<evidence type="ECO:0000256" key="1">
    <source>
        <dbReference type="ARBA" id="ARBA00005417"/>
    </source>
</evidence>
<dbReference type="EMBL" id="FR695874">
    <property type="protein sequence ID" value="CBX29990.1"/>
    <property type="molecule type" value="Genomic_DNA"/>
</dbReference>
<reference evidence="6" key="1">
    <citation type="journal article" date="2011" name="Environ. Microbiol.">
        <title>Genomic insights into the metabolic potential of the polycyclic aromatic hydrocarbon degrading sulfate-reducing Deltaproteobacterium N47.</title>
        <authorList>
            <person name="Bergmann F."/>
            <person name="Selesi D."/>
            <person name="Weinmaier T."/>
            <person name="Tischler P."/>
            <person name="Rattei T."/>
            <person name="Meckenstock R.U."/>
        </authorList>
    </citation>
    <scope>NUCLEOTIDE SEQUENCE</scope>
</reference>
<keyword evidence="3" id="KW-0547">Nucleotide-binding</keyword>